<dbReference type="PANTHER" id="PTHR43081:SF20">
    <property type="entry name" value="TWO-COMPONENT RESPONSE REGULATOR"/>
    <property type="match status" value="1"/>
</dbReference>
<feature type="transmembrane region" description="Helical" evidence="1">
    <location>
        <begin position="337"/>
        <end position="356"/>
    </location>
</feature>
<dbReference type="Pfam" id="PF05226">
    <property type="entry name" value="CHASE2"/>
    <property type="match status" value="1"/>
</dbReference>
<keyword evidence="1" id="KW-0812">Transmembrane</keyword>
<dbReference type="SMART" id="SM00044">
    <property type="entry name" value="CYCc"/>
    <property type="match status" value="1"/>
</dbReference>
<dbReference type="RefSeq" id="WP_213216096.1">
    <property type="nucleotide sequence ID" value="NZ_QTKU01000002.1"/>
</dbReference>
<name>A0A944GTL5_9HYPH</name>
<dbReference type="InterPro" id="IPR007890">
    <property type="entry name" value="CHASE2"/>
</dbReference>
<feature type="domain" description="Guanylate cyclase" evidence="2">
    <location>
        <begin position="426"/>
        <end position="557"/>
    </location>
</feature>
<accession>A0A944GTL5</accession>
<organism evidence="3 4">
    <name type="scientific">Roseibium polysiphoniae</name>
    <dbReference type="NCBI Taxonomy" id="2571221"/>
    <lineage>
        <taxon>Bacteria</taxon>
        <taxon>Pseudomonadati</taxon>
        <taxon>Pseudomonadota</taxon>
        <taxon>Alphaproteobacteria</taxon>
        <taxon>Hyphomicrobiales</taxon>
        <taxon>Stappiaceae</taxon>
        <taxon>Roseibium</taxon>
    </lineage>
</organism>
<dbReference type="PANTHER" id="PTHR43081">
    <property type="entry name" value="ADENYLATE CYCLASE, TERMINAL-DIFFERENTIATION SPECIFIC-RELATED"/>
    <property type="match status" value="1"/>
</dbReference>
<dbReference type="PROSITE" id="PS50125">
    <property type="entry name" value="GUANYLATE_CYCLASE_2"/>
    <property type="match status" value="1"/>
</dbReference>
<dbReference type="Proteomes" id="UP000705379">
    <property type="component" value="Unassembled WGS sequence"/>
</dbReference>
<dbReference type="Pfam" id="PF00211">
    <property type="entry name" value="Guanylate_cyc"/>
    <property type="match status" value="1"/>
</dbReference>
<dbReference type="InterPro" id="IPR050697">
    <property type="entry name" value="Adenylyl/Guanylyl_Cyclase_3/4"/>
</dbReference>
<dbReference type="SMART" id="SM01080">
    <property type="entry name" value="CHASE2"/>
    <property type="match status" value="1"/>
</dbReference>
<dbReference type="GO" id="GO:0006171">
    <property type="term" value="P:cAMP biosynthetic process"/>
    <property type="evidence" value="ECO:0007669"/>
    <property type="project" value="TreeGrafter"/>
</dbReference>
<reference evidence="3" key="1">
    <citation type="submission" date="2018-08" db="EMBL/GenBank/DDBJ databases">
        <authorList>
            <person name="Jin W."/>
            <person name="Wang H."/>
            <person name="Yang Y."/>
            <person name="Li M."/>
            <person name="Liu J."/>
        </authorList>
    </citation>
    <scope>NUCLEOTIDE SEQUENCE</scope>
    <source>
        <strain evidence="3">AESS21</strain>
    </source>
</reference>
<dbReference type="GO" id="GO:0004016">
    <property type="term" value="F:adenylate cyclase activity"/>
    <property type="evidence" value="ECO:0007669"/>
    <property type="project" value="UniProtKB-ARBA"/>
</dbReference>
<gene>
    <name evidence="3" type="ORF">DYI23_10205</name>
</gene>
<dbReference type="GO" id="GO:0035556">
    <property type="term" value="P:intracellular signal transduction"/>
    <property type="evidence" value="ECO:0007669"/>
    <property type="project" value="InterPro"/>
</dbReference>
<proteinExistence type="predicted"/>
<feature type="transmembrane region" description="Helical" evidence="1">
    <location>
        <begin position="310"/>
        <end position="330"/>
    </location>
</feature>
<evidence type="ECO:0000256" key="1">
    <source>
        <dbReference type="SAM" id="Phobius"/>
    </source>
</evidence>
<dbReference type="AlphaFoldDB" id="A0A944GTL5"/>
<evidence type="ECO:0000313" key="4">
    <source>
        <dbReference type="Proteomes" id="UP000705379"/>
    </source>
</evidence>
<dbReference type="InterPro" id="IPR029787">
    <property type="entry name" value="Nucleotide_cyclase"/>
</dbReference>
<comment type="caution">
    <text evidence="3">The sequence shown here is derived from an EMBL/GenBank/DDBJ whole genome shotgun (WGS) entry which is preliminary data.</text>
</comment>
<dbReference type="Gene3D" id="3.30.70.1230">
    <property type="entry name" value="Nucleotide cyclase"/>
    <property type="match status" value="1"/>
</dbReference>
<evidence type="ECO:0000313" key="3">
    <source>
        <dbReference type="EMBL" id="MBS8260590.1"/>
    </source>
</evidence>
<dbReference type="CDD" id="cd07302">
    <property type="entry name" value="CHD"/>
    <property type="match status" value="1"/>
</dbReference>
<reference evidence="3" key="2">
    <citation type="journal article" date="2021" name="Microorganisms">
        <title>Bacterial Dimethylsulfoniopropionate Biosynthesis in the East China Sea.</title>
        <authorList>
            <person name="Liu J."/>
            <person name="Zhang Y."/>
            <person name="Liu J."/>
            <person name="Zhong H."/>
            <person name="Williams B.T."/>
            <person name="Zheng Y."/>
            <person name="Curson A.R.J."/>
            <person name="Sun C."/>
            <person name="Sun H."/>
            <person name="Song D."/>
            <person name="Wagner Mackenzie B."/>
            <person name="Bermejo Martinez A."/>
            <person name="Todd J.D."/>
            <person name="Zhang X.H."/>
        </authorList>
    </citation>
    <scope>NUCLEOTIDE SEQUENCE</scope>
    <source>
        <strain evidence="3">AESS21</strain>
    </source>
</reference>
<dbReference type="SUPFAM" id="SSF55073">
    <property type="entry name" value="Nucleotide cyclase"/>
    <property type="match status" value="1"/>
</dbReference>
<evidence type="ECO:0000259" key="2">
    <source>
        <dbReference type="PROSITE" id="PS50125"/>
    </source>
</evidence>
<sequence>MKRGLPLWIIGVALAAGIVWAGTLTKNHLDGEASLIDRFETVLLDLRVILAGSREPPADVTIVAIDDPTVALLGKYPLSRANLAKLVNRIREAGAKALAIDMLLLGRSDEAEDMLLADSLDLLPSVIAEAGRVTDSLHTEAGVPIVETVLSPIQSAAESAEVGLANVVTDSGGTPRHIPLFFLTRNGLQTAFALKALELFLAEPPTITKTGVRIGDRFQPLDQGWHLALNYYGPGGTISTISARSMFEDEAASNVDFTGQLVVLGVTATAVGDRFSTPFDPVMPGVEIQATAMANLLDATPLIRDDSRRILDSLAALFVTILGLAAVAFLPLAPASMLYLSLLAGWLVGTVVAFSYGYWLNSALPFAASLPPVIGLIIIRQVTDRLQTRQLLQGQEALSRFQSPRLAQKIADDPGFLLKPKEQAAAILFVDLSGFTGLSEQLGAVKTRNFLKHFHTLVADETGKAEGVVLDYMGDGAMLGFGVPDAELADAAKAFKCAFSLQAAVTAWLSTMPTIAQTCRIRVGAHFGHVVLSRLGHDAQQQIAATGDCVNVASRLVDIAKDYGGTVVMSLELINAAGAASELKTPAPRCELVSIRGRKQTIQVGIWDADASDRTSIKLS</sequence>
<dbReference type="EMBL" id="QTKU01000002">
    <property type="protein sequence ID" value="MBS8260590.1"/>
    <property type="molecule type" value="Genomic_DNA"/>
</dbReference>
<keyword evidence="1" id="KW-1133">Transmembrane helix</keyword>
<protein>
    <submittedName>
        <fullName evidence="3">Adenylate/guanylate cyclase domain-containing protein</fullName>
    </submittedName>
</protein>
<dbReference type="InterPro" id="IPR001054">
    <property type="entry name" value="A/G_cyclase"/>
</dbReference>
<keyword evidence="1" id="KW-0472">Membrane</keyword>